<dbReference type="Proteomes" id="UP000321816">
    <property type="component" value="Chromosome"/>
</dbReference>
<evidence type="ECO:0000256" key="1">
    <source>
        <dbReference type="SAM" id="Phobius"/>
    </source>
</evidence>
<dbReference type="KEGG" id="ahal:FTX54_002580"/>
<keyword evidence="1" id="KW-0812">Transmembrane</keyword>
<feature type="transmembrane region" description="Helical" evidence="1">
    <location>
        <begin position="6"/>
        <end position="28"/>
    </location>
</feature>
<dbReference type="OrthoDB" id="1934177at2"/>
<keyword evidence="3" id="KW-1185">Reference proteome</keyword>
<organism evidence="2 3">
    <name type="scientific">Alkalicoccus halolimnae</name>
    <dbReference type="NCBI Taxonomy" id="1667239"/>
    <lineage>
        <taxon>Bacteria</taxon>
        <taxon>Bacillati</taxon>
        <taxon>Bacillota</taxon>
        <taxon>Bacilli</taxon>
        <taxon>Bacillales</taxon>
        <taxon>Bacillaceae</taxon>
        <taxon>Alkalicoccus</taxon>
    </lineage>
</organism>
<proteinExistence type="predicted"/>
<feature type="transmembrane region" description="Helical" evidence="1">
    <location>
        <begin position="75"/>
        <end position="97"/>
    </location>
</feature>
<accession>A0A5C7FKM9</accession>
<sequence>MTVDFSYFIMNLVIISIVLITFAVLFRNKKKKDKGWVFNYFKLSYRRKLIRTWVSLPFSVAAILLLYFINDWAMQIYILLGVLLMGNFIIQLIYNYVRWNREERE</sequence>
<dbReference type="EMBL" id="CP144914">
    <property type="protein sequence ID" value="WWD80470.1"/>
    <property type="molecule type" value="Genomic_DNA"/>
</dbReference>
<dbReference type="AlphaFoldDB" id="A0A5C7FKM9"/>
<gene>
    <name evidence="2" type="ORF">FTX54_002580</name>
</gene>
<protein>
    <submittedName>
        <fullName evidence="2">Uncharacterized protein</fullName>
    </submittedName>
</protein>
<keyword evidence="1" id="KW-0472">Membrane</keyword>
<feature type="transmembrane region" description="Helical" evidence="1">
    <location>
        <begin position="49"/>
        <end position="69"/>
    </location>
</feature>
<keyword evidence="1" id="KW-1133">Transmembrane helix</keyword>
<name>A0A5C7FKM9_9BACI</name>
<dbReference type="RefSeq" id="WP_147803951.1">
    <property type="nucleotide sequence ID" value="NZ_CP144914.1"/>
</dbReference>
<evidence type="ECO:0000313" key="3">
    <source>
        <dbReference type="Proteomes" id="UP000321816"/>
    </source>
</evidence>
<reference evidence="2 3" key="1">
    <citation type="submission" date="2024-01" db="EMBL/GenBank/DDBJ databases">
        <title>Complete Genome Sequence of Alkalicoccus halolimnae BZ-SZ-XJ29T, a Moderately Halophilic Bacterium Isolated from a Salt Lake.</title>
        <authorList>
            <person name="Zhao B."/>
        </authorList>
    </citation>
    <scope>NUCLEOTIDE SEQUENCE [LARGE SCALE GENOMIC DNA]</scope>
    <source>
        <strain evidence="2 3">BZ-SZ-XJ29</strain>
    </source>
</reference>
<evidence type="ECO:0000313" key="2">
    <source>
        <dbReference type="EMBL" id="WWD80470.1"/>
    </source>
</evidence>